<proteinExistence type="predicted"/>
<dbReference type="RefSeq" id="WP_341979788.1">
    <property type="nucleotide sequence ID" value="NZ_JBBYAF010000002.1"/>
</dbReference>
<sequence length="203" mass="22654">MNPFRLVTVLSLSLLFLLSGCRVVLVDESLKQTAAEPEPKGKESIALQSSMQFSKDKLVFRGVTDLPKGAVIEASLKEYPQDVTLDQVMNAEAEPLDGSKMSQTGEVEDDGTFLIVMKREDTEKRYQVSVQFRPELQPQHVKDQYGENGENIGPGEGVFKYEAGQSEFTGIALYGPLPNIEDGGFYYRGKWDLHETQEKSRPS</sequence>
<accession>A0ABU9K4S4</accession>
<protein>
    <recommendedName>
        <fullName evidence="3">Lipoprotein</fullName>
    </recommendedName>
</protein>
<dbReference type="PROSITE" id="PS51257">
    <property type="entry name" value="PROKAR_LIPOPROTEIN"/>
    <property type="match status" value="1"/>
</dbReference>
<keyword evidence="2" id="KW-1185">Reference proteome</keyword>
<dbReference type="Proteomes" id="UP001389717">
    <property type="component" value="Unassembled WGS sequence"/>
</dbReference>
<dbReference type="EMBL" id="JBBYAF010000002">
    <property type="protein sequence ID" value="MEL3971008.1"/>
    <property type="molecule type" value="Genomic_DNA"/>
</dbReference>
<reference evidence="1 2" key="1">
    <citation type="submission" date="2024-04" db="EMBL/GenBank/DDBJ databases">
        <title>Bacillus oryzaecorticis sp. nov., a moderately halophilic bacterium isolated from rice husks.</title>
        <authorList>
            <person name="Zhu H.-S."/>
        </authorList>
    </citation>
    <scope>NUCLEOTIDE SEQUENCE [LARGE SCALE GENOMIC DNA]</scope>
    <source>
        <strain evidence="1 2">ZC255</strain>
    </source>
</reference>
<name>A0ABU9K4S4_9BACI</name>
<evidence type="ECO:0000313" key="2">
    <source>
        <dbReference type="Proteomes" id="UP001389717"/>
    </source>
</evidence>
<gene>
    <name evidence="1" type="ORF">AAEO50_01850</name>
</gene>
<evidence type="ECO:0008006" key="3">
    <source>
        <dbReference type="Google" id="ProtNLM"/>
    </source>
</evidence>
<evidence type="ECO:0000313" key="1">
    <source>
        <dbReference type="EMBL" id="MEL3971008.1"/>
    </source>
</evidence>
<organism evidence="1 2">
    <name type="scientific">Rossellomorea oryzaecorticis</name>
    <dbReference type="NCBI Taxonomy" id="1396505"/>
    <lineage>
        <taxon>Bacteria</taxon>
        <taxon>Bacillati</taxon>
        <taxon>Bacillota</taxon>
        <taxon>Bacilli</taxon>
        <taxon>Bacillales</taxon>
        <taxon>Bacillaceae</taxon>
        <taxon>Rossellomorea</taxon>
    </lineage>
</organism>
<comment type="caution">
    <text evidence="1">The sequence shown here is derived from an EMBL/GenBank/DDBJ whole genome shotgun (WGS) entry which is preliminary data.</text>
</comment>